<comment type="caution">
    <text evidence="3">The sequence shown here is derived from an EMBL/GenBank/DDBJ whole genome shotgun (WGS) entry which is preliminary data.</text>
</comment>
<dbReference type="InterPro" id="IPR011257">
    <property type="entry name" value="DNA_glycosylase"/>
</dbReference>
<protein>
    <recommendedName>
        <fullName evidence="5">HhH-GPD domain-containing protein</fullName>
    </recommendedName>
</protein>
<evidence type="ECO:0000313" key="4">
    <source>
        <dbReference type="Proteomes" id="UP000796880"/>
    </source>
</evidence>
<reference evidence="3" key="1">
    <citation type="submission" date="2020-03" db="EMBL/GenBank/DDBJ databases">
        <title>A high-quality chromosome-level genome assembly of a woody plant with both climbing and erect habits, Rhamnella rubrinervis.</title>
        <authorList>
            <person name="Lu Z."/>
            <person name="Yang Y."/>
            <person name="Zhu X."/>
            <person name="Sun Y."/>
        </authorList>
    </citation>
    <scope>NUCLEOTIDE SEQUENCE</scope>
    <source>
        <strain evidence="3">BYM</strain>
        <tissue evidence="3">Leaf</tissue>
    </source>
</reference>
<dbReference type="GO" id="GO:0043916">
    <property type="term" value="F:DNA-7-methylguanine glycosylase activity"/>
    <property type="evidence" value="ECO:0007669"/>
    <property type="project" value="TreeGrafter"/>
</dbReference>
<evidence type="ECO:0000256" key="1">
    <source>
        <dbReference type="ARBA" id="ARBA00022763"/>
    </source>
</evidence>
<keyword evidence="2" id="KW-0234">DNA repair</keyword>
<dbReference type="PANTHER" id="PTHR43003">
    <property type="entry name" value="DNA-3-METHYLADENINE GLYCOSYLASE"/>
    <property type="match status" value="1"/>
</dbReference>
<dbReference type="GO" id="GO:0005634">
    <property type="term" value="C:nucleus"/>
    <property type="evidence" value="ECO:0007669"/>
    <property type="project" value="TreeGrafter"/>
</dbReference>
<organism evidence="3 4">
    <name type="scientific">Rhamnella rubrinervis</name>
    <dbReference type="NCBI Taxonomy" id="2594499"/>
    <lineage>
        <taxon>Eukaryota</taxon>
        <taxon>Viridiplantae</taxon>
        <taxon>Streptophyta</taxon>
        <taxon>Embryophyta</taxon>
        <taxon>Tracheophyta</taxon>
        <taxon>Spermatophyta</taxon>
        <taxon>Magnoliopsida</taxon>
        <taxon>eudicotyledons</taxon>
        <taxon>Gunneridae</taxon>
        <taxon>Pentapetalae</taxon>
        <taxon>rosids</taxon>
        <taxon>fabids</taxon>
        <taxon>Rosales</taxon>
        <taxon>Rhamnaceae</taxon>
        <taxon>rhamnoid group</taxon>
        <taxon>Rhamneae</taxon>
        <taxon>Rhamnella</taxon>
    </lineage>
</organism>
<dbReference type="EMBL" id="VOIH02000008">
    <property type="protein sequence ID" value="KAF3441073.1"/>
    <property type="molecule type" value="Genomic_DNA"/>
</dbReference>
<dbReference type="GO" id="GO:0008725">
    <property type="term" value="F:DNA-3-methyladenine glycosylase activity"/>
    <property type="evidence" value="ECO:0007669"/>
    <property type="project" value="TreeGrafter"/>
</dbReference>
<accession>A0A8K0GX39</accession>
<dbReference type="GO" id="GO:0032131">
    <property type="term" value="F:alkylated DNA binding"/>
    <property type="evidence" value="ECO:0007669"/>
    <property type="project" value="TreeGrafter"/>
</dbReference>
<evidence type="ECO:0000256" key="2">
    <source>
        <dbReference type="ARBA" id="ARBA00023204"/>
    </source>
</evidence>
<dbReference type="PANTHER" id="PTHR43003:SF8">
    <property type="entry name" value="HHH-GPD DOMAIN-CONTAINING PROTEIN"/>
    <property type="match status" value="1"/>
</dbReference>
<evidence type="ECO:0008006" key="5">
    <source>
        <dbReference type="Google" id="ProtNLM"/>
    </source>
</evidence>
<proteinExistence type="predicted"/>
<dbReference type="OrthoDB" id="415889at2759"/>
<dbReference type="InterPro" id="IPR051912">
    <property type="entry name" value="Alkylbase_DNA_Glycosylase/TA"/>
</dbReference>
<dbReference type="SUPFAM" id="SSF48150">
    <property type="entry name" value="DNA-glycosylase"/>
    <property type="match status" value="1"/>
</dbReference>
<gene>
    <name evidence="3" type="ORF">FNV43_RR19359</name>
</gene>
<evidence type="ECO:0000313" key="3">
    <source>
        <dbReference type="EMBL" id="KAF3441073.1"/>
    </source>
</evidence>
<dbReference type="Proteomes" id="UP000796880">
    <property type="component" value="Unassembled WGS sequence"/>
</dbReference>
<dbReference type="GO" id="GO:0006307">
    <property type="term" value="P:DNA alkylation repair"/>
    <property type="evidence" value="ECO:0007669"/>
    <property type="project" value="TreeGrafter"/>
</dbReference>
<sequence length="219" mass="24438">MINPSISSKLSFPSRKIRKISSQTKTTIAKAPLLNSPKATSIDHCNENPSQPSSSALTNTLNTLTFRGEIDITICISQATPRFIGPSFDSDRSPFLALVKSILYQQLAYKAAKSIYTRFVSLCSGEDLVLPDSVLSLSAQQLRKIGVSGRKPVTFMTLQATLYGLKELPRPLQMEQLCEKWKPYRSVGSWYMWRFMEAKGVLPTITTSAIEEDIIKEQL</sequence>
<dbReference type="GO" id="GO:0032993">
    <property type="term" value="C:protein-DNA complex"/>
    <property type="evidence" value="ECO:0007669"/>
    <property type="project" value="TreeGrafter"/>
</dbReference>
<dbReference type="AlphaFoldDB" id="A0A8K0GX39"/>
<keyword evidence="4" id="KW-1185">Reference proteome</keyword>
<dbReference type="GO" id="GO:0006285">
    <property type="term" value="P:base-excision repair, AP site formation"/>
    <property type="evidence" value="ECO:0007669"/>
    <property type="project" value="TreeGrafter"/>
</dbReference>
<keyword evidence="1" id="KW-0227">DNA damage</keyword>
<name>A0A8K0GX39_9ROSA</name>
<dbReference type="Gene3D" id="1.10.1670.40">
    <property type="match status" value="1"/>
</dbReference>